<evidence type="ECO:0000256" key="1">
    <source>
        <dbReference type="SAM" id="MobiDB-lite"/>
    </source>
</evidence>
<geneLocation type="plasmid" evidence="3">
    <name>cbm2636_mp</name>
</geneLocation>
<dbReference type="AlphaFoldDB" id="A0A9Q7V311"/>
<dbReference type="Proteomes" id="UP000254259">
    <property type="component" value="Plasmid CBM2636_mp"/>
</dbReference>
<accession>A0A9Q7V311</accession>
<evidence type="ECO:0000313" key="3">
    <source>
        <dbReference type="Proteomes" id="UP000254259"/>
    </source>
</evidence>
<protein>
    <submittedName>
        <fullName evidence="2">Uncharacterized protein</fullName>
    </submittedName>
</protein>
<name>A0A9Q7V311_9BURK</name>
<proteinExistence type="predicted"/>
<organism evidence="2 3">
    <name type="scientific">Cupriavidus taiwanensis</name>
    <dbReference type="NCBI Taxonomy" id="164546"/>
    <lineage>
        <taxon>Bacteria</taxon>
        <taxon>Pseudomonadati</taxon>
        <taxon>Pseudomonadota</taxon>
        <taxon>Betaproteobacteria</taxon>
        <taxon>Burkholderiales</taxon>
        <taxon>Burkholderiaceae</taxon>
        <taxon>Cupriavidus</taxon>
    </lineage>
</organism>
<evidence type="ECO:0000313" key="2">
    <source>
        <dbReference type="EMBL" id="SPD68630.1"/>
    </source>
</evidence>
<feature type="compositionally biased region" description="Polar residues" evidence="1">
    <location>
        <begin position="27"/>
        <end position="37"/>
    </location>
</feature>
<sequence length="62" mass="6609">MAKSVDYFRGAAPALTRAGPFGPYGRATQQFSRNANDGRTAPGHGGSWMKSGSIRSARLRPN</sequence>
<reference evidence="2 3" key="1">
    <citation type="submission" date="2018-01" db="EMBL/GenBank/DDBJ databases">
        <authorList>
            <person name="Clerissi C."/>
        </authorList>
    </citation>
    <scope>NUCLEOTIDE SEQUENCE [LARGE SCALE GENOMIC DNA]</scope>
    <source>
        <strain evidence="2">Cupriavidus taiwanensis SWF 66322</strain>
        <plasmid evidence="3">cbm2636_mp</plasmid>
    </source>
</reference>
<dbReference type="EMBL" id="LT984814">
    <property type="protein sequence ID" value="SPD68630.1"/>
    <property type="molecule type" value="Genomic_DNA"/>
</dbReference>
<keyword evidence="2" id="KW-0614">Plasmid</keyword>
<feature type="region of interest" description="Disordered" evidence="1">
    <location>
        <begin position="1"/>
        <end position="62"/>
    </location>
</feature>
<gene>
    <name evidence="2" type="ORF">CBM2636_MP21480</name>
</gene>